<dbReference type="PANTHER" id="PTHR43591:SF31">
    <property type="entry name" value="LAEA-LIKE, PUTATIVE (AFU_ORTHOLOGUE AFUA_8G01930)-RELATED"/>
    <property type="match status" value="1"/>
</dbReference>
<protein>
    <submittedName>
        <fullName evidence="2">Secondary metabolism regulator LAE1</fullName>
    </submittedName>
</protein>
<gene>
    <name evidence="2" type="ORF">CGGC5_v015197</name>
</gene>
<dbReference type="EMBL" id="ANPB02000009">
    <property type="protein sequence ID" value="KAF4476529.1"/>
    <property type="molecule type" value="Genomic_DNA"/>
</dbReference>
<dbReference type="InterPro" id="IPR029063">
    <property type="entry name" value="SAM-dependent_MTases_sf"/>
</dbReference>
<reference evidence="2 3" key="1">
    <citation type="submission" date="2012-08" db="EMBL/GenBank/DDBJ databases">
        <authorList>
            <person name="Gan P.H.P."/>
            <person name="Ikeda K."/>
            <person name="Irieda H."/>
            <person name="Narusaka M."/>
            <person name="O'Connell R.J."/>
            <person name="Narusaka Y."/>
            <person name="Takano Y."/>
            <person name="Kubo Y."/>
            <person name="Shirasu K."/>
        </authorList>
    </citation>
    <scope>NUCLEOTIDE SEQUENCE [LARGE SCALE GENOMIC DNA]</scope>
    <source>
        <strain evidence="2 3">Nara gc5</strain>
    </source>
</reference>
<dbReference type="GeneID" id="43610406"/>
<evidence type="ECO:0000256" key="1">
    <source>
        <dbReference type="ARBA" id="ARBA00038158"/>
    </source>
</evidence>
<dbReference type="CDD" id="cd02440">
    <property type="entry name" value="AdoMet_MTases"/>
    <property type="match status" value="1"/>
</dbReference>
<dbReference type="InParanoid" id="A0A7J6IK90"/>
<dbReference type="Gene3D" id="3.40.50.150">
    <property type="entry name" value="Vaccinia Virus protein VP39"/>
    <property type="match status" value="1"/>
</dbReference>
<comment type="similarity">
    <text evidence="1">Belongs to the methyltransferase superfamily. LaeA methyltransferase family.</text>
</comment>
<dbReference type="GO" id="GO:0008168">
    <property type="term" value="F:methyltransferase activity"/>
    <property type="evidence" value="ECO:0007669"/>
    <property type="project" value="TreeGrafter"/>
</dbReference>
<evidence type="ECO:0000313" key="3">
    <source>
        <dbReference type="Proteomes" id="UP000011096"/>
    </source>
</evidence>
<reference evidence="2 3" key="2">
    <citation type="submission" date="2020-04" db="EMBL/GenBank/DDBJ databases">
        <title>Genome sequencing and assembly of multiple isolates from the Colletotrichum gloeosporioides species complex.</title>
        <authorList>
            <person name="Gan P."/>
            <person name="Shirasu K."/>
        </authorList>
    </citation>
    <scope>NUCLEOTIDE SEQUENCE [LARGE SCALE GENOMIC DNA]</scope>
    <source>
        <strain evidence="2 3">Nara gc5</strain>
    </source>
</reference>
<organism evidence="2 3">
    <name type="scientific">Colletotrichum fructicola (strain Nara gc5)</name>
    <name type="common">Anthracnose fungus</name>
    <name type="synonym">Colletotrichum gloeosporioides (strain Nara gc5)</name>
    <dbReference type="NCBI Taxonomy" id="1213859"/>
    <lineage>
        <taxon>Eukaryota</taxon>
        <taxon>Fungi</taxon>
        <taxon>Dikarya</taxon>
        <taxon>Ascomycota</taxon>
        <taxon>Pezizomycotina</taxon>
        <taxon>Sordariomycetes</taxon>
        <taxon>Hypocreomycetidae</taxon>
        <taxon>Glomerellales</taxon>
        <taxon>Glomerellaceae</taxon>
        <taxon>Colletotrichum</taxon>
        <taxon>Colletotrichum gloeosporioides species complex</taxon>
    </lineage>
</organism>
<dbReference type="SUPFAM" id="SSF53335">
    <property type="entry name" value="S-adenosyl-L-methionine-dependent methyltransferases"/>
    <property type="match status" value="1"/>
</dbReference>
<evidence type="ECO:0000313" key="2">
    <source>
        <dbReference type="EMBL" id="KAF4476529.1"/>
    </source>
</evidence>
<keyword evidence="3" id="KW-1185">Reference proteome</keyword>
<dbReference type="Proteomes" id="UP000011096">
    <property type="component" value="Unassembled WGS sequence"/>
</dbReference>
<dbReference type="OrthoDB" id="2013972at2759"/>
<sequence length="349" mass="39250">MSAAQATETVPDHEVVVAADEAEEELVVDDAASDRAPSAASSSTSLKGSVLDYRIENGRTYHAYKDGKYNLPNDETENDRLDLQHNLFLLTFDDKLGNAPPNDKDAKVGRVLDVGTGTGIWCVDFGDEHPEAEILGVDLSATFPEFTPPNVRFEVDDIEEPWTYSRKFDYIHSRMMNGCINDWEVYAKKCYNNLNPGGWVEFIETPLKPQSDDGTLPADSQVLKIAELIQEASEKGGHPTLPVENFKDLLSRAGFVDIKVLKYKWPTNTWPKDQLYKEIGAWSHENIVSGWDALSLAILTRAHGWTREEVVVSNALCRKEFKDKSIHAYWPMYSIYGRKPEKADSEDSE</sequence>
<dbReference type="RefSeq" id="XP_066007449.1">
    <property type="nucleotide sequence ID" value="XM_066153218.1"/>
</dbReference>
<dbReference type="AlphaFoldDB" id="A0A7J6IK90"/>
<name>A0A7J6IK90_COLFN</name>
<dbReference type="PANTHER" id="PTHR43591">
    <property type="entry name" value="METHYLTRANSFERASE"/>
    <property type="match status" value="1"/>
</dbReference>
<dbReference type="Pfam" id="PF13489">
    <property type="entry name" value="Methyltransf_23"/>
    <property type="match status" value="1"/>
</dbReference>
<comment type="caution">
    <text evidence="2">The sequence shown here is derived from an EMBL/GenBank/DDBJ whole genome shotgun (WGS) entry which is preliminary data.</text>
</comment>
<proteinExistence type="inferred from homology"/>
<accession>A0A7J6IK90</accession>